<feature type="transmembrane region" description="Helical" evidence="7">
    <location>
        <begin position="782"/>
        <end position="808"/>
    </location>
</feature>
<comment type="subcellular location">
    <subcellularLocation>
        <location evidence="1">Membrane</location>
        <topology evidence="1">Multi-pass membrane protein</topology>
    </subcellularLocation>
</comment>
<comment type="similarity">
    <text evidence="2">Belongs to the oxygen-dependent FAD-linked oxidoreductase family.</text>
</comment>
<dbReference type="OrthoDB" id="9983560at2759"/>
<dbReference type="PROSITE" id="PS51387">
    <property type="entry name" value="FAD_PCMH"/>
    <property type="match status" value="1"/>
</dbReference>
<feature type="transmembrane region" description="Helical" evidence="7">
    <location>
        <begin position="725"/>
        <end position="747"/>
    </location>
</feature>
<feature type="signal peptide" evidence="8">
    <location>
        <begin position="1"/>
        <end position="21"/>
    </location>
</feature>
<dbReference type="GO" id="GO:0016020">
    <property type="term" value="C:membrane"/>
    <property type="evidence" value="ECO:0007669"/>
    <property type="project" value="UniProtKB-SubCell"/>
</dbReference>
<dbReference type="EMBL" id="LCTW02000023">
    <property type="protein sequence ID" value="KXX82011.1"/>
    <property type="molecule type" value="Genomic_DNA"/>
</dbReference>
<gene>
    <name evidence="10" type="ORF">MMYC01_201516</name>
</gene>
<evidence type="ECO:0000256" key="3">
    <source>
        <dbReference type="ARBA" id="ARBA00022692"/>
    </source>
</evidence>
<protein>
    <submittedName>
        <fullName evidence="10">6-hydroxy-D-nicotine oxidase</fullName>
    </submittedName>
</protein>
<organism evidence="10 11">
    <name type="scientific">Madurella mycetomatis</name>
    <dbReference type="NCBI Taxonomy" id="100816"/>
    <lineage>
        <taxon>Eukaryota</taxon>
        <taxon>Fungi</taxon>
        <taxon>Dikarya</taxon>
        <taxon>Ascomycota</taxon>
        <taxon>Pezizomycotina</taxon>
        <taxon>Sordariomycetes</taxon>
        <taxon>Sordariomycetidae</taxon>
        <taxon>Sordariales</taxon>
        <taxon>Sordariales incertae sedis</taxon>
        <taxon>Madurella</taxon>
    </lineage>
</organism>
<evidence type="ECO:0000313" key="11">
    <source>
        <dbReference type="Proteomes" id="UP000078237"/>
    </source>
</evidence>
<dbReference type="Pfam" id="PF08031">
    <property type="entry name" value="BBE"/>
    <property type="match status" value="1"/>
</dbReference>
<evidence type="ECO:0000313" key="10">
    <source>
        <dbReference type="EMBL" id="KXX82011.1"/>
    </source>
</evidence>
<feature type="chain" id="PRO_5008043955" evidence="8">
    <location>
        <begin position="22"/>
        <end position="1190"/>
    </location>
</feature>
<dbReference type="Pfam" id="PF01565">
    <property type="entry name" value="FAD_binding_4"/>
    <property type="match status" value="1"/>
</dbReference>
<keyword evidence="3 7" id="KW-0812">Transmembrane</keyword>
<feature type="transmembrane region" description="Helical" evidence="7">
    <location>
        <begin position="1039"/>
        <end position="1058"/>
    </location>
</feature>
<dbReference type="PANTHER" id="PTHR23507:SF13">
    <property type="entry name" value="MFS GENERAL SUBSTRATE TRANSPORTER"/>
    <property type="match status" value="1"/>
</dbReference>
<evidence type="ECO:0000256" key="4">
    <source>
        <dbReference type="ARBA" id="ARBA00022989"/>
    </source>
</evidence>
<evidence type="ECO:0000256" key="1">
    <source>
        <dbReference type="ARBA" id="ARBA00004141"/>
    </source>
</evidence>
<feature type="transmembrane region" description="Helical" evidence="7">
    <location>
        <begin position="954"/>
        <end position="976"/>
    </location>
</feature>
<dbReference type="InterPro" id="IPR011701">
    <property type="entry name" value="MFS"/>
</dbReference>
<dbReference type="Gene3D" id="1.20.1250.20">
    <property type="entry name" value="MFS general substrate transporter like domains"/>
    <property type="match status" value="2"/>
</dbReference>
<comment type="caution">
    <text evidence="10">The sequence shown here is derived from an EMBL/GenBank/DDBJ whole genome shotgun (WGS) entry which is preliminary data.</text>
</comment>
<dbReference type="GO" id="GO:0071949">
    <property type="term" value="F:FAD binding"/>
    <property type="evidence" value="ECO:0007669"/>
    <property type="project" value="InterPro"/>
</dbReference>
<dbReference type="GO" id="GO:0022857">
    <property type="term" value="F:transmembrane transporter activity"/>
    <property type="evidence" value="ECO:0007669"/>
    <property type="project" value="InterPro"/>
</dbReference>
<dbReference type="InterPro" id="IPR036318">
    <property type="entry name" value="FAD-bd_PCMH-like_sf"/>
</dbReference>
<reference evidence="10 11" key="1">
    <citation type="journal article" date="2016" name="Genome Announc.">
        <title>Genome Sequence of Madurella mycetomatis mm55, Isolated from a Human Mycetoma Case in Sudan.</title>
        <authorList>
            <person name="Smit S."/>
            <person name="Derks M.F."/>
            <person name="Bervoets S."/>
            <person name="Fahal A."/>
            <person name="van Leeuwen W."/>
            <person name="van Belkum A."/>
            <person name="van de Sande W.W."/>
        </authorList>
    </citation>
    <scope>NUCLEOTIDE SEQUENCE [LARGE SCALE GENOMIC DNA]</scope>
    <source>
        <strain evidence="11">mm55</strain>
    </source>
</reference>
<evidence type="ECO:0000256" key="5">
    <source>
        <dbReference type="ARBA" id="ARBA00023136"/>
    </source>
</evidence>
<feature type="transmembrane region" description="Helical" evidence="7">
    <location>
        <begin position="754"/>
        <end position="776"/>
    </location>
</feature>
<keyword evidence="8" id="KW-0732">Signal</keyword>
<dbReference type="SUPFAM" id="SSF103473">
    <property type="entry name" value="MFS general substrate transporter"/>
    <property type="match status" value="2"/>
</dbReference>
<dbReference type="VEuPathDB" id="FungiDB:MMYC01_201516"/>
<dbReference type="STRING" id="100816.A0A175WEQ0"/>
<accession>A0A175WEQ0</accession>
<sequence length="1190" mass="128839">MALSFVRLVGLAAALLPATLAEIIVRSEPDPTSAASTSLSTLDFSDAAGAVAADFQGIHFGCKCSPGQSCWPSAAKWNSLNQTVDGRLLVHTPPGAPCYNTFDGPLGTVNTYNAAACAEVTANWASESWTVAQPAANLWTYFTNDTCRPTENPTDSCTLGYYGVYVIMATEPKHVKAGIDFARRNNVRLVVRNTGHDFIGRSTGYGSLVINMHSFQDITWIDSYSGPGSYTGGAVTIGAGVQGQTILSAGHARNPPLVVVTGECPTVGIAGGFIQGGGHGPWTTLKGFSADNVLAFEAITSSGHYVTANQQKNPDLFWALKGGGPASFAVILSVTMKTFPDIPSAGAELYINTTHTLDPDVWWNGTTAFHKWSNHFVDNGLYVYFELFPFTFRARPFVAIGKTANELNAIVQPFLDELAALGVPYDFSTKEFPTFYDLYVDLFENEAAGSSALTGGWMFNHEDVASNNDGIIEAFKTVLSPRPDLFGFMIGHLFNPGYGAPQSNSATHPSWRNATNFIIAALPVPVDASLAEKADLQNVLTNTIDEALRQASTSGCTYVNEADPYQPNWQTAFWGSEYPKLRALRWKWDPLGVFYAVATPGTEGWEVIENGTRSMAAASDETTPLLNGGIQDGRRSANSKDRRASSEWEPGLARTLQRLLTPRVERRILFAGFLITLSFSFTQVPIFYVFHLMVCDVFYSNHPPYLGNGDRCSRNEIAAGTATQYSILGMSTTFCGTINLFIAGWMAKRFGPRAALMVQTFVPAIRVATQILGVMAGGQAGIIIFQCTQLITVIGGPVGYILVANIIAGELVEPLRRTAVFGMLQGCFMLGQGIGYLSGGMIGDKWGIRRPFEVAFFSFLLSTFYVRTALPYIAAGSLRGDSKPNPRGLAEFFAPLKVLAPQDVLLRSGAVKKHYGVLFLCAGVFLGVLATGYAPLLIQMYATAVFQFQQGDNGWLMSGFAFMRAAFLIFVFPHIIDYGRKWYLARRQQQQVEEAAPASPSRLATNPEELEAPIGSLAEEEPVHSTAPKENGGTAFDLFFLRISLVVDGALTMCAAFATQKWHMYLAACLLPFASGSAPAAKGVMTEMCPSTRRADALNALTLVENIARLSTQGLFGFVFAALANLGKPHLTFFVNAAIALLAASVLLSSRFPPEGSILLTENDDRTTYRPRRAESQENATDELRQTTRT</sequence>
<dbReference type="SUPFAM" id="SSF56176">
    <property type="entry name" value="FAD-binding/transporter-associated domain-like"/>
    <property type="match status" value="1"/>
</dbReference>
<keyword evidence="5 7" id="KW-0472">Membrane</keyword>
<feature type="transmembrane region" description="Helical" evidence="7">
    <location>
        <begin position="820"/>
        <end position="842"/>
    </location>
</feature>
<evidence type="ECO:0000259" key="9">
    <source>
        <dbReference type="PROSITE" id="PS51387"/>
    </source>
</evidence>
<proteinExistence type="inferred from homology"/>
<feature type="transmembrane region" description="Helical" evidence="7">
    <location>
        <begin position="917"/>
        <end position="942"/>
    </location>
</feature>
<dbReference type="InterPro" id="IPR006094">
    <property type="entry name" value="Oxid_FAD_bind_N"/>
</dbReference>
<evidence type="ECO:0000256" key="6">
    <source>
        <dbReference type="SAM" id="MobiDB-lite"/>
    </source>
</evidence>
<keyword evidence="11" id="KW-1185">Reference proteome</keyword>
<evidence type="ECO:0000256" key="8">
    <source>
        <dbReference type="SAM" id="SignalP"/>
    </source>
</evidence>
<dbReference type="InterPro" id="IPR036259">
    <property type="entry name" value="MFS_trans_sf"/>
</dbReference>
<dbReference type="Gene3D" id="3.30.465.10">
    <property type="match status" value="2"/>
</dbReference>
<name>A0A175WEQ0_9PEZI</name>
<keyword evidence="4 7" id="KW-1133">Transmembrane helix</keyword>
<dbReference type="Proteomes" id="UP000078237">
    <property type="component" value="Unassembled WGS sequence"/>
</dbReference>
<dbReference type="InterPro" id="IPR016166">
    <property type="entry name" value="FAD-bd_PCMH"/>
</dbReference>
<dbReference type="InterPro" id="IPR016169">
    <property type="entry name" value="FAD-bd_PCMH_sub2"/>
</dbReference>
<dbReference type="Pfam" id="PF07690">
    <property type="entry name" value="MFS_1"/>
    <property type="match status" value="1"/>
</dbReference>
<feature type="region of interest" description="Disordered" evidence="6">
    <location>
        <begin position="1162"/>
        <end position="1190"/>
    </location>
</feature>
<feature type="transmembrane region" description="Helical" evidence="7">
    <location>
        <begin position="668"/>
        <end position="690"/>
    </location>
</feature>
<feature type="compositionally biased region" description="Basic and acidic residues" evidence="6">
    <location>
        <begin position="1163"/>
        <end position="1190"/>
    </location>
</feature>
<dbReference type="InterPro" id="IPR012951">
    <property type="entry name" value="BBE"/>
</dbReference>
<evidence type="ECO:0000256" key="2">
    <source>
        <dbReference type="ARBA" id="ARBA00005466"/>
    </source>
</evidence>
<evidence type="ECO:0000256" key="7">
    <source>
        <dbReference type="SAM" id="Phobius"/>
    </source>
</evidence>
<dbReference type="AlphaFoldDB" id="A0A175WEQ0"/>
<dbReference type="PANTHER" id="PTHR23507">
    <property type="entry name" value="ZGC:174356"/>
    <property type="match status" value="1"/>
</dbReference>
<dbReference type="GO" id="GO:0016491">
    <property type="term" value="F:oxidoreductase activity"/>
    <property type="evidence" value="ECO:0007669"/>
    <property type="project" value="InterPro"/>
</dbReference>
<feature type="domain" description="FAD-binding PCMH-type" evidence="9">
    <location>
        <begin position="154"/>
        <end position="341"/>
    </location>
</feature>